<feature type="domain" description="C2H2-type" evidence="8">
    <location>
        <begin position="253"/>
        <end position="281"/>
    </location>
</feature>
<protein>
    <submittedName>
        <fullName evidence="11">C2H2-type domain-containing protein</fullName>
    </submittedName>
</protein>
<dbReference type="Proteomes" id="UP000274131">
    <property type="component" value="Unassembled WGS sequence"/>
</dbReference>
<evidence type="ECO:0000256" key="5">
    <source>
        <dbReference type="ARBA" id="ARBA00022833"/>
    </source>
</evidence>
<dbReference type="EMBL" id="UXUI01010732">
    <property type="protein sequence ID" value="VDD95571.1"/>
    <property type="molecule type" value="Genomic_DNA"/>
</dbReference>
<evidence type="ECO:0000256" key="3">
    <source>
        <dbReference type="ARBA" id="ARBA00022737"/>
    </source>
</evidence>
<dbReference type="OrthoDB" id="1405595at2759"/>
<evidence type="ECO:0000313" key="10">
    <source>
        <dbReference type="Proteomes" id="UP000274131"/>
    </source>
</evidence>
<proteinExistence type="predicted"/>
<keyword evidence="10" id="KW-1185">Reference proteome</keyword>
<dbReference type="Gene3D" id="3.30.160.60">
    <property type="entry name" value="Classic Zinc Finger"/>
    <property type="match status" value="1"/>
</dbReference>
<dbReference type="PROSITE" id="PS00028">
    <property type="entry name" value="ZINC_FINGER_C2H2_1"/>
    <property type="match status" value="3"/>
</dbReference>
<comment type="subcellular location">
    <subcellularLocation>
        <location evidence="1">Nucleus</location>
    </subcellularLocation>
</comment>
<keyword evidence="5" id="KW-0862">Zinc</keyword>
<evidence type="ECO:0000256" key="2">
    <source>
        <dbReference type="ARBA" id="ARBA00022723"/>
    </source>
</evidence>
<evidence type="ECO:0000313" key="11">
    <source>
        <dbReference type="WBParaSite" id="EVEC_0001099701-mRNA-1"/>
    </source>
</evidence>
<accession>A0A0N4VJH6</accession>
<dbReference type="AlphaFoldDB" id="A0A0N4VJH6"/>
<keyword evidence="3" id="KW-0677">Repeat</keyword>
<organism evidence="11">
    <name type="scientific">Enterobius vermicularis</name>
    <name type="common">Human pinworm</name>
    <dbReference type="NCBI Taxonomy" id="51028"/>
    <lineage>
        <taxon>Eukaryota</taxon>
        <taxon>Metazoa</taxon>
        <taxon>Ecdysozoa</taxon>
        <taxon>Nematoda</taxon>
        <taxon>Chromadorea</taxon>
        <taxon>Rhabditida</taxon>
        <taxon>Spirurina</taxon>
        <taxon>Oxyuridomorpha</taxon>
        <taxon>Oxyuroidea</taxon>
        <taxon>Oxyuridae</taxon>
        <taxon>Enterobius</taxon>
    </lineage>
</organism>
<sequence>MRKAPRIISRRKRLPQLKRQDSELQQKEILSRDIDDEIGEDVIVQGGVMMRIVDENEERNDIHEMGPMSSFQQFSRHITVEAPSLPYNNGPYKENPLPGTADEVESYPCSFCSDKPYLTDRGLLKHTESCHPEHLNQVLQEIARIREEWERRYIERSRQRERVAIAKMRQDAISDAIANIAAGTSVEAIFDEFPEQDEENTIEHSFEPCQICGILVNALHPSAMANHMRAHTKNGELRSQLIQTYGTEFVMRLTCHDCQLVFSDKRKLNAHIENSHSRKRKYVCKWCGTVCMSMGDLNTHKADVHGMPVSRSKQMQNAAANRSQNSDRCNYALGLKSGDPSKKIPYSAQNEASTSSTKVTPILEETPCKTTCDLCGLLMVKPSLLVRHMLRVHSRRSFTATIEIKGMPCIKVDVDGGKLTWWCCDLSFNNRFDFLYHRRSCHQPKFEFSSYPATVVDAQVVGNCSGVDEIEQGIVEDDQIVRINEGPNSSEGSENLYVLLVSNPGEDESKDNTTWGVMPIGGEVSSNVQQITLTAEQYEQLRMQTDGNLSNMQVMLMSEVTTSDEPEATDRLSCCTPPPYISTESLDSSVPVIDIEDRGPPTLQMQPVQTHSIPGISVVGHSEATQDT</sequence>
<evidence type="ECO:0000256" key="4">
    <source>
        <dbReference type="ARBA" id="ARBA00022771"/>
    </source>
</evidence>
<dbReference type="SUPFAM" id="SSF57667">
    <property type="entry name" value="beta-beta-alpha zinc fingers"/>
    <property type="match status" value="1"/>
</dbReference>
<keyword evidence="6" id="KW-0539">Nucleus</keyword>
<dbReference type="GO" id="GO:0005634">
    <property type="term" value="C:nucleus"/>
    <property type="evidence" value="ECO:0007669"/>
    <property type="project" value="UniProtKB-SubCell"/>
</dbReference>
<gene>
    <name evidence="9" type="ORF">EVEC_LOCUS10322</name>
</gene>
<evidence type="ECO:0000256" key="6">
    <source>
        <dbReference type="ARBA" id="ARBA00023242"/>
    </source>
</evidence>
<evidence type="ECO:0000256" key="7">
    <source>
        <dbReference type="PROSITE-ProRule" id="PRU00042"/>
    </source>
</evidence>
<dbReference type="InterPro" id="IPR036236">
    <property type="entry name" value="Znf_C2H2_sf"/>
</dbReference>
<keyword evidence="2" id="KW-0479">Metal-binding</keyword>
<dbReference type="PROSITE" id="PS50157">
    <property type="entry name" value="ZINC_FINGER_C2H2_2"/>
    <property type="match status" value="1"/>
</dbReference>
<name>A0A0N4VJH6_ENTVE</name>
<dbReference type="WBParaSite" id="EVEC_0001099701-mRNA-1">
    <property type="protein sequence ID" value="EVEC_0001099701-mRNA-1"/>
    <property type="gene ID" value="EVEC_0001099701"/>
</dbReference>
<dbReference type="InterPro" id="IPR013087">
    <property type="entry name" value="Znf_C2H2_type"/>
</dbReference>
<dbReference type="InterPro" id="IPR050888">
    <property type="entry name" value="ZnF_C2H2-type_TF"/>
</dbReference>
<evidence type="ECO:0000313" key="9">
    <source>
        <dbReference type="EMBL" id="VDD95571.1"/>
    </source>
</evidence>
<dbReference type="STRING" id="51028.A0A0N4VJH6"/>
<evidence type="ECO:0000259" key="8">
    <source>
        <dbReference type="PROSITE" id="PS50157"/>
    </source>
</evidence>
<evidence type="ECO:0000256" key="1">
    <source>
        <dbReference type="ARBA" id="ARBA00004123"/>
    </source>
</evidence>
<reference evidence="11" key="1">
    <citation type="submission" date="2017-02" db="UniProtKB">
        <authorList>
            <consortium name="WormBaseParasite"/>
        </authorList>
    </citation>
    <scope>IDENTIFICATION</scope>
</reference>
<dbReference type="GO" id="GO:0008270">
    <property type="term" value="F:zinc ion binding"/>
    <property type="evidence" value="ECO:0007669"/>
    <property type="project" value="UniProtKB-KW"/>
</dbReference>
<dbReference type="SMART" id="SM00355">
    <property type="entry name" value="ZnF_C2H2"/>
    <property type="match status" value="6"/>
</dbReference>
<reference evidence="9 10" key="2">
    <citation type="submission" date="2018-10" db="EMBL/GenBank/DDBJ databases">
        <authorList>
            <consortium name="Pathogen Informatics"/>
        </authorList>
    </citation>
    <scope>NUCLEOTIDE SEQUENCE [LARGE SCALE GENOMIC DNA]</scope>
</reference>
<keyword evidence="4 7" id="KW-0863">Zinc-finger</keyword>
<dbReference type="PANTHER" id="PTHR24406">
    <property type="entry name" value="TRANSCRIPTIONAL REPRESSOR CTCFL-RELATED"/>
    <property type="match status" value="1"/>
</dbReference>